<feature type="chain" id="PRO_5022756810" evidence="1">
    <location>
        <begin position="25"/>
        <end position="250"/>
    </location>
</feature>
<sequence length="250" mass="27769" precursor="true">MPRNLLASVCSALLLLIVATTGSAADSKPLRILLITSGCCHDYDFQTKSLQLAFENAGVAANWTVVNEGGTGTDAQIDFYGQSDWAKNFDVCIHNECFAKTTDADYIRTITGPHFEGLPAVVIHCAMHTYRDATIDDWRQLLGVTSRRHDHKSSYKVDVKARDHPIMKSFPDGHTIQFDELYIIEKLWPTATALATSISEKDGKEHPVIWTNQYGKARVFGTTYGHSNETFQDKVFLNLIVDGTVWAAGK</sequence>
<proteinExistence type="predicted"/>
<evidence type="ECO:0000313" key="4">
    <source>
        <dbReference type="Proteomes" id="UP000321353"/>
    </source>
</evidence>
<reference evidence="3 4" key="1">
    <citation type="submission" date="2019-02" db="EMBL/GenBank/DDBJ databases">
        <title>Planctomycetal bacteria perform biofilm scaping via a novel small molecule.</title>
        <authorList>
            <person name="Jeske O."/>
            <person name="Boedeker C."/>
            <person name="Wiegand S."/>
            <person name="Breitling P."/>
            <person name="Kallscheuer N."/>
            <person name="Jogler M."/>
            <person name="Rohde M."/>
            <person name="Petersen J."/>
            <person name="Medema M.H."/>
            <person name="Surup F."/>
            <person name="Jogler C."/>
        </authorList>
    </citation>
    <scope>NUCLEOTIDE SEQUENCE [LARGE SCALE GENOMIC DNA]</scope>
    <source>
        <strain evidence="3 4">Mal15</strain>
    </source>
</reference>
<dbReference type="RefSeq" id="WP_147867028.1">
    <property type="nucleotide sequence ID" value="NZ_CP036264.1"/>
</dbReference>
<evidence type="ECO:0000313" key="3">
    <source>
        <dbReference type="EMBL" id="QEF97328.1"/>
    </source>
</evidence>
<dbReference type="Gene3D" id="3.40.50.880">
    <property type="match status" value="1"/>
</dbReference>
<dbReference type="PANTHER" id="PTHR40469">
    <property type="entry name" value="SECRETED GLYCOSYL HYDROLASE"/>
    <property type="match status" value="1"/>
</dbReference>
<dbReference type="PANTHER" id="PTHR40469:SF2">
    <property type="entry name" value="GALACTOSE-BINDING DOMAIN-LIKE SUPERFAMILY PROTEIN"/>
    <property type="match status" value="1"/>
</dbReference>
<protein>
    <submittedName>
        <fullName evidence="3">Trehalose utilization</fullName>
    </submittedName>
</protein>
<name>A0A5B9M811_9BACT</name>
<organism evidence="3 4">
    <name type="scientific">Stieleria maiorica</name>
    <dbReference type="NCBI Taxonomy" id="2795974"/>
    <lineage>
        <taxon>Bacteria</taxon>
        <taxon>Pseudomonadati</taxon>
        <taxon>Planctomycetota</taxon>
        <taxon>Planctomycetia</taxon>
        <taxon>Pirellulales</taxon>
        <taxon>Pirellulaceae</taxon>
        <taxon>Stieleria</taxon>
    </lineage>
</organism>
<dbReference type="KEGG" id="smam:Mal15_13680"/>
<accession>A0A5B9M811</accession>
<gene>
    <name evidence="3" type="ORF">Mal15_13680</name>
</gene>
<dbReference type="InterPro" id="IPR029062">
    <property type="entry name" value="Class_I_gatase-like"/>
</dbReference>
<dbReference type="SUPFAM" id="SSF52317">
    <property type="entry name" value="Class I glutamine amidotransferase-like"/>
    <property type="match status" value="1"/>
</dbReference>
<dbReference type="EMBL" id="CP036264">
    <property type="protein sequence ID" value="QEF97328.1"/>
    <property type="molecule type" value="Genomic_DNA"/>
</dbReference>
<keyword evidence="1" id="KW-0732">Signal</keyword>
<evidence type="ECO:0000256" key="1">
    <source>
        <dbReference type="SAM" id="SignalP"/>
    </source>
</evidence>
<feature type="domain" description="ThuA-like" evidence="2">
    <location>
        <begin position="114"/>
        <end position="247"/>
    </location>
</feature>
<feature type="signal peptide" evidence="1">
    <location>
        <begin position="1"/>
        <end position="24"/>
    </location>
</feature>
<dbReference type="Proteomes" id="UP000321353">
    <property type="component" value="Chromosome"/>
</dbReference>
<keyword evidence="4" id="KW-1185">Reference proteome</keyword>
<evidence type="ECO:0000259" key="2">
    <source>
        <dbReference type="Pfam" id="PF06283"/>
    </source>
</evidence>
<dbReference type="AlphaFoldDB" id="A0A5B9M811"/>
<dbReference type="InterPro" id="IPR029010">
    <property type="entry name" value="ThuA-like"/>
</dbReference>
<dbReference type="Pfam" id="PF06283">
    <property type="entry name" value="ThuA"/>
    <property type="match status" value="1"/>
</dbReference>